<dbReference type="EMBL" id="RDQH01000334">
    <property type="protein sequence ID" value="RXH91452.1"/>
    <property type="molecule type" value="Genomic_DNA"/>
</dbReference>
<proteinExistence type="predicted"/>
<accession>A0A498JCL6</accession>
<evidence type="ECO:0000256" key="1">
    <source>
        <dbReference type="SAM" id="MobiDB-lite"/>
    </source>
</evidence>
<feature type="region of interest" description="Disordered" evidence="1">
    <location>
        <begin position="1"/>
        <end position="27"/>
    </location>
</feature>
<sequence length="71" mass="8157">MRKAISKVLEGPFGTQTGRDGTEHDGTDDIRRNFVIKCYKFVFHGCGTGRSRGKRWNEKSSKFRPMRQPVP</sequence>
<dbReference type="Proteomes" id="UP000290289">
    <property type="component" value="Chromosome 8"/>
</dbReference>
<evidence type="ECO:0000313" key="3">
    <source>
        <dbReference type="Proteomes" id="UP000290289"/>
    </source>
</evidence>
<feature type="region of interest" description="Disordered" evidence="1">
    <location>
        <begin position="48"/>
        <end position="71"/>
    </location>
</feature>
<organism evidence="2 3">
    <name type="scientific">Malus domestica</name>
    <name type="common">Apple</name>
    <name type="synonym">Pyrus malus</name>
    <dbReference type="NCBI Taxonomy" id="3750"/>
    <lineage>
        <taxon>Eukaryota</taxon>
        <taxon>Viridiplantae</taxon>
        <taxon>Streptophyta</taxon>
        <taxon>Embryophyta</taxon>
        <taxon>Tracheophyta</taxon>
        <taxon>Spermatophyta</taxon>
        <taxon>Magnoliopsida</taxon>
        <taxon>eudicotyledons</taxon>
        <taxon>Gunneridae</taxon>
        <taxon>Pentapetalae</taxon>
        <taxon>rosids</taxon>
        <taxon>fabids</taxon>
        <taxon>Rosales</taxon>
        <taxon>Rosaceae</taxon>
        <taxon>Amygdaloideae</taxon>
        <taxon>Maleae</taxon>
        <taxon>Malus</taxon>
    </lineage>
</organism>
<protein>
    <submittedName>
        <fullName evidence="2">Uncharacterized protein</fullName>
    </submittedName>
</protein>
<reference evidence="2 3" key="1">
    <citation type="submission" date="2018-10" db="EMBL/GenBank/DDBJ databases">
        <title>A high-quality apple genome assembly.</title>
        <authorList>
            <person name="Hu J."/>
        </authorList>
    </citation>
    <scope>NUCLEOTIDE SEQUENCE [LARGE SCALE GENOMIC DNA]</scope>
    <source>
        <strain evidence="3">cv. HFTH1</strain>
        <tissue evidence="2">Young leaf</tissue>
    </source>
</reference>
<dbReference type="AlphaFoldDB" id="A0A498JCL6"/>
<evidence type="ECO:0000313" key="2">
    <source>
        <dbReference type="EMBL" id="RXH91452.1"/>
    </source>
</evidence>
<name>A0A498JCL6_MALDO</name>
<gene>
    <name evidence="2" type="ORF">DVH24_020475</name>
</gene>
<comment type="caution">
    <text evidence="2">The sequence shown here is derived from an EMBL/GenBank/DDBJ whole genome shotgun (WGS) entry which is preliminary data.</text>
</comment>
<keyword evidence="3" id="KW-1185">Reference proteome</keyword>